<evidence type="ECO:0000256" key="1">
    <source>
        <dbReference type="ARBA" id="ARBA00001966"/>
    </source>
</evidence>
<evidence type="ECO:0000256" key="3">
    <source>
        <dbReference type="ARBA" id="ARBA00022679"/>
    </source>
</evidence>
<organism evidence="10">
    <name type="scientific">anaerobic digester metagenome</name>
    <dbReference type="NCBI Taxonomy" id="1263854"/>
    <lineage>
        <taxon>unclassified sequences</taxon>
        <taxon>metagenomes</taxon>
        <taxon>ecological metagenomes</taxon>
    </lineage>
</organism>
<proteinExistence type="predicted"/>
<dbReference type="Gene3D" id="3.40.50.280">
    <property type="entry name" value="Cobalamin-binding domain"/>
    <property type="match status" value="1"/>
</dbReference>
<evidence type="ECO:0000259" key="8">
    <source>
        <dbReference type="PROSITE" id="PS51332"/>
    </source>
</evidence>
<dbReference type="InterPro" id="IPR006158">
    <property type="entry name" value="Cobalamin-bd"/>
</dbReference>
<keyword evidence="6" id="KW-0408">Iron</keyword>
<dbReference type="InterPro" id="IPR007197">
    <property type="entry name" value="rSAM"/>
</dbReference>
<dbReference type="InterPro" id="IPR006638">
    <property type="entry name" value="Elp3/MiaA/NifB-like_rSAM"/>
</dbReference>
<dbReference type="CDD" id="cd02068">
    <property type="entry name" value="radical_SAM_B12_BD"/>
    <property type="match status" value="1"/>
</dbReference>
<dbReference type="InterPro" id="IPR058240">
    <property type="entry name" value="rSAM_sf"/>
</dbReference>
<dbReference type="InterPro" id="IPR034466">
    <property type="entry name" value="Methyltransferase_Class_B"/>
</dbReference>
<gene>
    <name evidence="10" type="ORF">SCFA_950020</name>
</gene>
<evidence type="ECO:0000313" key="10">
    <source>
        <dbReference type="EMBL" id="VFU19034.1"/>
    </source>
</evidence>
<dbReference type="SUPFAM" id="SSF52242">
    <property type="entry name" value="Cobalamin (vitamin B12)-binding domain"/>
    <property type="match status" value="1"/>
</dbReference>
<keyword evidence="5" id="KW-0479">Metal-binding</keyword>
<dbReference type="PROSITE" id="PS51918">
    <property type="entry name" value="RADICAL_SAM"/>
    <property type="match status" value="1"/>
</dbReference>
<sequence length="436" mass="50099">MSEVALVYPYVYRSAPDAMLFYPLGIAQLAMLLRDRGVDVVVADLTFQGLDHAMDELEASRPRIIGMYVAITMMDNARKLAGMIRERLPGAVLVCGGPMPTVNPERFVPGFDIVFRGEAVQSFPRFCVDYLKSGRLEDVLSMRSRYPGISFLENGALVQVPVRPSRKKELDRLPVPALRDFDHAGYQQFWKERSGYSPACIMTTYGCPYDCDFCSKPIFGRYYRPRSMEAVFREITVIRSQGYDGLWVADDCFTLDIDHVRRFCRMLIREDLQMAWTCLSRAEPVPASDIELMKQAGCRRVYFGLESGCDDVLRLMNKHTTTEKAALTVQRFSEKGIQTAGFFMIGYPGETYETIETTLEWALSLPLDDISFTIPVPLPGTRLFERVHGVRTDLDWRYENENRMIYSSEFDEHYLRRRISETQERFSARRSQYGRG</sequence>
<feature type="domain" description="Radical SAM core" evidence="9">
    <location>
        <begin position="193"/>
        <end position="429"/>
    </location>
</feature>
<keyword evidence="7" id="KW-0411">Iron-sulfur</keyword>
<dbReference type="GO" id="GO:0003824">
    <property type="term" value="F:catalytic activity"/>
    <property type="evidence" value="ECO:0007669"/>
    <property type="project" value="InterPro"/>
</dbReference>
<dbReference type="EMBL" id="CAADRM010000164">
    <property type="protein sequence ID" value="VFU19034.1"/>
    <property type="molecule type" value="Genomic_DNA"/>
</dbReference>
<dbReference type="SUPFAM" id="SSF102114">
    <property type="entry name" value="Radical SAM enzymes"/>
    <property type="match status" value="1"/>
</dbReference>
<dbReference type="AlphaFoldDB" id="A0A485M9I6"/>
<reference evidence="10" key="1">
    <citation type="submission" date="2019-03" db="EMBL/GenBank/DDBJ databases">
        <authorList>
            <person name="Hao L."/>
        </authorList>
    </citation>
    <scope>NUCLEOTIDE SEQUENCE</scope>
</reference>
<dbReference type="InterPro" id="IPR023404">
    <property type="entry name" value="rSAM_horseshoe"/>
</dbReference>
<keyword evidence="2" id="KW-0489">Methyltransferase</keyword>
<dbReference type="SFLD" id="SFLDG01082">
    <property type="entry name" value="B12-binding_domain_containing"/>
    <property type="match status" value="1"/>
</dbReference>
<dbReference type="InterPro" id="IPR036724">
    <property type="entry name" value="Cobalamin-bd_sf"/>
</dbReference>
<dbReference type="PROSITE" id="PS51332">
    <property type="entry name" value="B12_BINDING"/>
    <property type="match status" value="1"/>
</dbReference>
<evidence type="ECO:0000256" key="7">
    <source>
        <dbReference type="ARBA" id="ARBA00023014"/>
    </source>
</evidence>
<dbReference type="GO" id="GO:0005829">
    <property type="term" value="C:cytosol"/>
    <property type="evidence" value="ECO:0007669"/>
    <property type="project" value="TreeGrafter"/>
</dbReference>
<dbReference type="GO" id="GO:0046872">
    <property type="term" value="F:metal ion binding"/>
    <property type="evidence" value="ECO:0007669"/>
    <property type="project" value="UniProtKB-KW"/>
</dbReference>
<dbReference type="Gene3D" id="3.80.30.20">
    <property type="entry name" value="tm_1862 like domain"/>
    <property type="match status" value="1"/>
</dbReference>
<protein>
    <submittedName>
        <fullName evidence="10">Coproporphyrinogen III oxidase</fullName>
    </submittedName>
</protein>
<dbReference type="CDD" id="cd01335">
    <property type="entry name" value="Radical_SAM"/>
    <property type="match status" value="1"/>
</dbReference>
<dbReference type="GO" id="GO:0051539">
    <property type="term" value="F:4 iron, 4 sulfur cluster binding"/>
    <property type="evidence" value="ECO:0007669"/>
    <property type="project" value="UniProtKB-KW"/>
</dbReference>
<evidence type="ECO:0000256" key="5">
    <source>
        <dbReference type="ARBA" id="ARBA00022723"/>
    </source>
</evidence>
<dbReference type="SFLD" id="SFLDS00029">
    <property type="entry name" value="Radical_SAM"/>
    <property type="match status" value="1"/>
</dbReference>
<keyword evidence="3" id="KW-0808">Transferase</keyword>
<dbReference type="SFLD" id="SFLDG01123">
    <property type="entry name" value="methyltransferase_(Class_B)"/>
    <property type="match status" value="1"/>
</dbReference>
<dbReference type="GO" id="GO:0031419">
    <property type="term" value="F:cobalamin binding"/>
    <property type="evidence" value="ECO:0007669"/>
    <property type="project" value="InterPro"/>
</dbReference>
<dbReference type="SMART" id="SM00729">
    <property type="entry name" value="Elp3"/>
    <property type="match status" value="1"/>
</dbReference>
<dbReference type="Pfam" id="PF02310">
    <property type="entry name" value="B12-binding"/>
    <property type="match status" value="1"/>
</dbReference>
<evidence type="ECO:0000259" key="9">
    <source>
        <dbReference type="PROSITE" id="PS51918"/>
    </source>
</evidence>
<feature type="domain" description="B12-binding" evidence="8">
    <location>
        <begin position="9"/>
        <end position="137"/>
    </location>
</feature>
<keyword evidence="4" id="KW-0949">S-adenosyl-L-methionine</keyword>
<accession>A0A485M9I6</accession>
<dbReference type="InterPro" id="IPR051198">
    <property type="entry name" value="BchE-like"/>
</dbReference>
<dbReference type="Pfam" id="PF04055">
    <property type="entry name" value="Radical_SAM"/>
    <property type="match status" value="1"/>
</dbReference>
<comment type="cofactor">
    <cofactor evidence="1">
        <name>[4Fe-4S] cluster</name>
        <dbReference type="ChEBI" id="CHEBI:49883"/>
    </cofactor>
</comment>
<evidence type="ECO:0000256" key="6">
    <source>
        <dbReference type="ARBA" id="ARBA00023004"/>
    </source>
</evidence>
<name>A0A485M9I6_9ZZZZ</name>
<evidence type="ECO:0000256" key="2">
    <source>
        <dbReference type="ARBA" id="ARBA00022603"/>
    </source>
</evidence>
<dbReference type="PANTHER" id="PTHR43409">
    <property type="entry name" value="ANAEROBIC MAGNESIUM-PROTOPORPHYRIN IX MONOMETHYL ESTER CYCLASE-RELATED"/>
    <property type="match status" value="1"/>
</dbReference>
<dbReference type="PANTHER" id="PTHR43409:SF7">
    <property type="entry name" value="BLL1977 PROTEIN"/>
    <property type="match status" value="1"/>
</dbReference>
<evidence type="ECO:0000256" key="4">
    <source>
        <dbReference type="ARBA" id="ARBA00022691"/>
    </source>
</evidence>